<name>A0ABR0XEM4_REHGL</name>
<feature type="domain" description="At5g58720/SDE5-like UBA-like" evidence="3">
    <location>
        <begin position="36"/>
        <end position="74"/>
    </location>
</feature>
<evidence type="ECO:0000313" key="4">
    <source>
        <dbReference type="EMBL" id="KAK6157423.1"/>
    </source>
</evidence>
<dbReference type="PANTHER" id="PTHR47872:SF1">
    <property type="entry name" value="NUCLEAR RNA EXPORT FACTOR SDE5-RELATED"/>
    <property type="match status" value="1"/>
</dbReference>
<evidence type="ECO:0000256" key="1">
    <source>
        <dbReference type="SAM" id="MobiDB-lite"/>
    </source>
</evidence>
<comment type="caution">
    <text evidence="4">The sequence shown here is derived from an EMBL/GenBank/DDBJ whole genome shotgun (WGS) entry which is preliminary data.</text>
</comment>
<proteinExistence type="predicted"/>
<reference evidence="4 5" key="1">
    <citation type="journal article" date="2021" name="Comput. Struct. Biotechnol. J.">
        <title>De novo genome assembly of the potent medicinal plant Rehmannia glutinosa using nanopore technology.</title>
        <authorList>
            <person name="Ma L."/>
            <person name="Dong C."/>
            <person name="Song C."/>
            <person name="Wang X."/>
            <person name="Zheng X."/>
            <person name="Niu Y."/>
            <person name="Chen S."/>
            <person name="Feng W."/>
        </authorList>
    </citation>
    <scope>NUCLEOTIDE SEQUENCE [LARGE SCALE GENOMIC DNA]</scope>
    <source>
        <strain evidence="4">DH-2019</strain>
    </source>
</reference>
<protein>
    <recommendedName>
        <fullName evidence="3">At5g58720/SDE5-like UBA-like domain-containing protein</fullName>
    </recommendedName>
</protein>
<accession>A0ABR0XEM4</accession>
<dbReference type="EMBL" id="JABTTQ020000005">
    <property type="protein sequence ID" value="KAK6157423.1"/>
    <property type="molecule type" value="Genomic_DNA"/>
</dbReference>
<gene>
    <name evidence="4" type="ORF">DH2020_011671</name>
</gene>
<keyword evidence="5" id="KW-1185">Reference proteome</keyword>
<evidence type="ECO:0000256" key="2">
    <source>
        <dbReference type="SAM" id="SignalP"/>
    </source>
</evidence>
<dbReference type="InterPro" id="IPR056254">
    <property type="entry name" value="At5g58720/SDE5-like_UBA-like"/>
</dbReference>
<organism evidence="4 5">
    <name type="scientific">Rehmannia glutinosa</name>
    <name type="common">Chinese foxglove</name>
    <dbReference type="NCBI Taxonomy" id="99300"/>
    <lineage>
        <taxon>Eukaryota</taxon>
        <taxon>Viridiplantae</taxon>
        <taxon>Streptophyta</taxon>
        <taxon>Embryophyta</taxon>
        <taxon>Tracheophyta</taxon>
        <taxon>Spermatophyta</taxon>
        <taxon>Magnoliopsida</taxon>
        <taxon>eudicotyledons</taxon>
        <taxon>Gunneridae</taxon>
        <taxon>Pentapetalae</taxon>
        <taxon>asterids</taxon>
        <taxon>lamiids</taxon>
        <taxon>Lamiales</taxon>
        <taxon>Orobanchaceae</taxon>
        <taxon>Rehmannieae</taxon>
        <taxon>Rehmannia</taxon>
    </lineage>
</organism>
<dbReference type="PANTHER" id="PTHR47872">
    <property type="entry name" value="NUCLEAR RNA EXPORT FACTOR SDE5-RELATED"/>
    <property type="match status" value="1"/>
</dbReference>
<feature type="chain" id="PRO_5045399589" description="At5g58720/SDE5-like UBA-like domain-containing protein" evidence="2">
    <location>
        <begin position="21"/>
        <end position="435"/>
    </location>
</feature>
<evidence type="ECO:0000259" key="3">
    <source>
        <dbReference type="Pfam" id="PF24767"/>
    </source>
</evidence>
<sequence>MLMYTWLLVLTGLRLSVWEAMKIEALPSSSSYTDDDQMNLKYLLEAFGSVVSLEDIASAYCESGKNLDSTAEKLCSIQSSSTETSLPKSTDNTASSSSRCPSNKPDSAHISTSKPKKSSASMGTVSDVIGKNYIKPRTQSDGVNQKLKPVKINSDDFPVSEIWDEKRELATTSRNESMDSDIQEFLCKILGDGFKLEMSVIQGVIGKHCWLNTSIDKLIDLSAATLEKSDDVIGIAAANVRPASCKHLCWSVHLSNVCIRKSNTDVNRGDEPILPQADTKKKDIQREVLEALFSVPDRFEEKESTGPVRRGQRSAHGRVVSKPLEETIIEDFTYITRQPVNERSDEANQTYEDLRTAVMEYWVMMKEYYKASVDAYTRKDYENAQKLLEEVVVGTNGEDKKDGRRKRLITKLLEKEGIPWTEEGNGWIISVRRRD</sequence>
<evidence type="ECO:0000313" key="5">
    <source>
        <dbReference type="Proteomes" id="UP001318860"/>
    </source>
</evidence>
<dbReference type="Proteomes" id="UP001318860">
    <property type="component" value="Unassembled WGS sequence"/>
</dbReference>
<keyword evidence="2" id="KW-0732">Signal</keyword>
<feature type="signal peptide" evidence="2">
    <location>
        <begin position="1"/>
        <end position="20"/>
    </location>
</feature>
<dbReference type="Pfam" id="PF24767">
    <property type="entry name" value="UBA_At5g58720"/>
    <property type="match status" value="1"/>
</dbReference>
<feature type="region of interest" description="Disordered" evidence="1">
    <location>
        <begin position="78"/>
        <end position="123"/>
    </location>
</feature>